<dbReference type="GO" id="GO:0006886">
    <property type="term" value="P:intracellular protein transport"/>
    <property type="evidence" value="ECO:0007669"/>
    <property type="project" value="TreeGrafter"/>
</dbReference>
<evidence type="ECO:0000256" key="3">
    <source>
        <dbReference type="ARBA" id="ARBA00011775"/>
    </source>
</evidence>
<keyword evidence="5 12" id="KW-0963">Cytoplasm</keyword>
<gene>
    <name evidence="15" type="ORF">STCU_00912</name>
    <name evidence="14" type="ORF">STCU_07541</name>
</gene>
<evidence type="ECO:0000256" key="7">
    <source>
        <dbReference type="ARBA" id="ARBA00022927"/>
    </source>
</evidence>
<dbReference type="PANTHER" id="PTHR11043">
    <property type="entry name" value="ZETA-COAT PROTEIN"/>
    <property type="match status" value="1"/>
</dbReference>
<evidence type="ECO:0000256" key="1">
    <source>
        <dbReference type="ARBA" id="ARBA00004255"/>
    </source>
</evidence>
<comment type="subunit">
    <text evidence="3 12">Oligomeric complex that consists of at least the alpha, beta, beta', gamma, delta, epsilon and zeta subunits.</text>
</comment>
<comment type="caution">
    <text evidence="15">The sequence shown here is derived from an EMBL/GenBank/DDBJ whole genome shotgun (WGS) entry which is preliminary data.</text>
</comment>
<dbReference type="OrthoDB" id="10249988at2759"/>
<evidence type="ECO:0000256" key="9">
    <source>
        <dbReference type="ARBA" id="ARBA00023136"/>
    </source>
</evidence>
<dbReference type="InterPro" id="IPR039652">
    <property type="entry name" value="Coatomer_zeta"/>
</dbReference>
<evidence type="ECO:0000256" key="6">
    <source>
        <dbReference type="ARBA" id="ARBA00022892"/>
    </source>
</evidence>
<dbReference type="EMBL" id="ATMH01000912">
    <property type="protein sequence ID" value="EPY35787.1"/>
    <property type="molecule type" value="Genomic_DNA"/>
</dbReference>
<evidence type="ECO:0000256" key="2">
    <source>
        <dbReference type="ARBA" id="ARBA00006972"/>
    </source>
</evidence>
<evidence type="ECO:0000256" key="4">
    <source>
        <dbReference type="ARBA" id="ARBA00022448"/>
    </source>
</evidence>
<dbReference type="AlphaFoldDB" id="S9UY56"/>
<accession>S9UY56</accession>
<dbReference type="Proteomes" id="UP000015354">
    <property type="component" value="Unassembled WGS sequence"/>
</dbReference>
<comment type="subcellular location">
    <subcellularLocation>
        <location evidence="12">Cytoplasm</location>
    </subcellularLocation>
    <subcellularLocation>
        <location evidence="1 12">Golgi apparatus membrane</location>
        <topology evidence="1 12">Peripheral membrane protein</topology>
        <orientation evidence="1 12">Cytoplasmic side</orientation>
    </subcellularLocation>
    <subcellularLocation>
        <location evidence="12">Cytoplasmic vesicle</location>
        <location evidence="12">COPI-coated vesicle membrane</location>
        <topology evidence="12">Peripheral membrane protein</topology>
        <orientation evidence="12">Cytoplasmic side</orientation>
    </subcellularLocation>
</comment>
<evidence type="ECO:0000313" key="14">
    <source>
        <dbReference type="EMBL" id="EPY23699.1"/>
    </source>
</evidence>
<dbReference type="InterPro" id="IPR011012">
    <property type="entry name" value="Longin-like_dom_sf"/>
</dbReference>
<evidence type="ECO:0000256" key="5">
    <source>
        <dbReference type="ARBA" id="ARBA00022490"/>
    </source>
</evidence>
<dbReference type="GO" id="GO:0000139">
    <property type="term" value="C:Golgi membrane"/>
    <property type="evidence" value="ECO:0007669"/>
    <property type="project" value="UniProtKB-SubCell"/>
</dbReference>
<protein>
    <recommendedName>
        <fullName evidence="12">Coatomer subunit zeta</fullName>
    </recommendedName>
</protein>
<evidence type="ECO:0000259" key="13">
    <source>
        <dbReference type="Pfam" id="PF01217"/>
    </source>
</evidence>
<sequence>MNFLHRIQAIIIIDDMGNRIFCKYYTGEDTSDASKALAGLDAQKALEKSIHQHISKLKTNTYTLGSELAVVEGHSVVYMICNDVWFIVLGDTKENEVILCNVLETLVRALKEELDTHIISTGLLLKEYQAILFTVDEMIDQGIILQLNAANIAEVVAPYLVDTSSETARKTLSTVNRYFRDNL</sequence>
<evidence type="ECO:0000313" key="16">
    <source>
        <dbReference type="Proteomes" id="UP000015354"/>
    </source>
</evidence>
<evidence type="ECO:0000256" key="10">
    <source>
        <dbReference type="ARBA" id="ARBA00023329"/>
    </source>
</evidence>
<proteinExistence type="inferred from homology"/>
<dbReference type="GO" id="GO:0006890">
    <property type="term" value="P:retrograde vesicle-mediated transport, Golgi to endoplasmic reticulum"/>
    <property type="evidence" value="ECO:0007669"/>
    <property type="project" value="UniProtKB-UniRule"/>
</dbReference>
<organism evidence="15 16">
    <name type="scientific">Strigomonas culicis</name>
    <dbReference type="NCBI Taxonomy" id="28005"/>
    <lineage>
        <taxon>Eukaryota</taxon>
        <taxon>Discoba</taxon>
        <taxon>Euglenozoa</taxon>
        <taxon>Kinetoplastea</taxon>
        <taxon>Metakinetoplastina</taxon>
        <taxon>Trypanosomatida</taxon>
        <taxon>Trypanosomatidae</taxon>
        <taxon>Strigomonadinae</taxon>
        <taxon>Strigomonas</taxon>
    </lineage>
</organism>
<feature type="domain" description="AP complex mu/sigma subunit" evidence="13">
    <location>
        <begin position="7"/>
        <end position="156"/>
    </location>
</feature>
<comment type="function">
    <text evidence="11">The coatomer is a cytosolic protein complex that binds to dilysine motifs and reversibly associates with Golgi non-clathrin-coated vesicles, which further mediate biosynthetic protein transport from the ER, via the Golgi up to the trans Golgi network. Coatomer complex is required for budding from Golgi membranes, and is essential for the retrograde Golgi-to-ER transport of dilysine-tagged proteins. The zeta subunit may be involved in regulating the coat assembly and, hence, the rate of biosynthetic protein transport due to its association-dissociation properties with the coatomer complex.</text>
</comment>
<keyword evidence="10 12" id="KW-0968">Cytoplasmic vesicle</keyword>
<comment type="similarity">
    <text evidence="2 12">Belongs to the adaptor complexes small subunit family.</text>
</comment>
<keyword evidence="16" id="KW-1185">Reference proteome</keyword>
<dbReference type="GO" id="GO:0006891">
    <property type="term" value="P:intra-Golgi vesicle-mediated transport"/>
    <property type="evidence" value="ECO:0007669"/>
    <property type="project" value="TreeGrafter"/>
</dbReference>
<keyword evidence="6 12" id="KW-0931">ER-Golgi transport</keyword>
<keyword evidence="9 12" id="KW-0472">Membrane</keyword>
<reference evidence="15" key="2">
    <citation type="submission" date="2013-03" db="EMBL/GenBank/DDBJ databases">
        <authorList>
            <person name="Motta M.C.M."/>
            <person name="Martins A.C.A."/>
            <person name="Preta C.M.C.C."/>
            <person name="Silva R."/>
            <person name="de Souza S.S."/>
            <person name="Klein C.C."/>
            <person name="de Almeida L.G.P."/>
            <person name="Cunha O.L."/>
            <person name="Colabardini A.C."/>
            <person name="Lima B.A."/>
            <person name="Machado C.R."/>
            <person name="Soares C.M.A."/>
            <person name="de Menezes C.B.A."/>
            <person name="Bartolomeu D.C."/>
            <person name="Grisard E.C."/>
            <person name="Fantinatti-Garboggini F."/>
            <person name="Rodrigues-Luiz G.F."/>
            <person name="Wagner G."/>
            <person name="Goldman G.H."/>
            <person name="Fietto J.L.R."/>
            <person name="Ciapina L.P."/>
            <person name="Brocchi M."/>
            <person name="Elias M.C."/>
            <person name="Goldman M.H.S."/>
            <person name="Sagot M.-F."/>
            <person name="Pereira M."/>
            <person name="Stoco P.H."/>
            <person name="Teixeira S.M.R."/>
            <person name="de Mendonca-Neto R.P."/>
            <person name="Maciel T.E.F."/>
            <person name="Mendes T.A.O."/>
            <person name="Urmenyi T.P."/>
            <person name="Teixeira M.M.G."/>
            <person name="de Camargo E.F.P."/>
            <person name="de Sousa W."/>
            <person name="Schenkman S."/>
            <person name="de Vasconcelos A.T.R."/>
        </authorList>
    </citation>
    <scope>NUCLEOTIDE SEQUENCE</scope>
</reference>
<dbReference type="GO" id="GO:0030126">
    <property type="term" value="C:COPI vesicle coat"/>
    <property type="evidence" value="ECO:0007669"/>
    <property type="project" value="UniProtKB-UniRule"/>
</dbReference>
<dbReference type="SUPFAM" id="SSF64356">
    <property type="entry name" value="SNARE-like"/>
    <property type="match status" value="1"/>
</dbReference>
<dbReference type="PANTHER" id="PTHR11043:SF0">
    <property type="entry name" value="COATOMER SUBUNIT ZETA"/>
    <property type="match status" value="1"/>
</dbReference>
<dbReference type="EMBL" id="ATMH01007541">
    <property type="protein sequence ID" value="EPY23699.1"/>
    <property type="molecule type" value="Genomic_DNA"/>
</dbReference>
<keyword evidence="4 12" id="KW-0813">Transport</keyword>
<evidence type="ECO:0000256" key="11">
    <source>
        <dbReference type="ARBA" id="ARBA00045555"/>
    </source>
</evidence>
<name>S9UY56_9TRYP</name>
<evidence type="ECO:0000313" key="15">
    <source>
        <dbReference type="EMBL" id="EPY35787.1"/>
    </source>
</evidence>
<evidence type="ECO:0000256" key="12">
    <source>
        <dbReference type="RuleBase" id="RU366053"/>
    </source>
</evidence>
<dbReference type="Gene3D" id="3.30.450.60">
    <property type="match status" value="1"/>
</dbReference>
<keyword evidence="7 12" id="KW-0653">Protein transport</keyword>
<dbReference type="Pfam" id="PF01217">
    <property type="entry name" value="Clat_adaptor_s"/>
    <property type="match status" value="1"/>
</dbReference>
<dbReference type="InterPro" id="IPR022775">
    <property type="entry name" value="AP_mu_sigma_su"/>
</dbReference>
<reference evidence="15 16" key="1">
    <citation type="journal article" date="2013" name="PLoS ONE">
        <title>Predicting the Proteins of Angomonas deanei, Strigomonas culicis and Their Respective Endosymbionts Reveals New Aspects of the Trypanosomatidae Family.</title>
        <authorList>
            <person name="Motta M.C."/>
            <person name="Martins A.C."/>
            <person name="de Souza S.S."/>
            <person name="Catta-Preta C.M."/>
            <person name="Silva R."/>
            <person name="Klein C.C."/>
            <person name="de Almeida L.G."/>
            <person name="de Lima Cunha O."/>
            <person name="Ciapina L.P."/>
            <person name="Brocchi M."/>
            <person name="Colabardini A.C."/>
            <person name="de Araujo Lima B."/>
            <person name="Machado C.R."/>
            <person name="de Almeida Soares C.M."/>
            <person name="Probst C.M."/>
            <person name="de Menezes C.B."/>
            <person name="Thompson C.E."/>
            <person name="Bartholomeu D.C."/>
            <person name="Gradia D.F."/>
            <person name="Pavoni D.P."/>
            <person name="Grisard E.C."/>
            <person name="Fantinatti-Garboggini F."/>
            <person name="Marchini F.K."/>
            <person name="Rodrigues-Luiz G.F."/>
            <person name="Wagner G."/>
            <person name="Goldman G.H."/>
            <person name="Fietto J.L."/>
            <person name="Elias M.C."/>
            <person name="Goldman M.H."/>
            <person name="Sagot M.F."/>
            <person name="Pereira M."/>
            <person name="Stoco P.H."/>
            <person name="de Mendonca-Neto R.P."/>
            <person name="Teixeira S.M."/>
            <person name="Maciel T.E."/>
            <person name="de Oliveira Mendes T.A."/>
            <person name="Urmenyi T.P."/>
            <person name="de Souza W."/>
            <person name="Schenkman S."/>
            <person name="de Vasconcelos A.T."/>
        </authorList>
    </citation>
    <scope>NUCLEOTIDE SEQUENCE [LARGE SCALE GENOMIC DNA]</scope>
</reference>
<evidence type="ECO:0000256" key="8">
    <source>
        <dbReference type="ARBA" id="ARBA00023034"/>
    </source>
</evidence>
<keyword evidence="8 12" id="KW-0333">Golgi apparatus</keyword>